<evidence type="ECO:0000259" key="12">
    <source>
        <dbReference type="Pfam" id="PF00999"/>
    </source>
</evidence>
<dbReference type="InterPro" id="IPR018422">
    <property type="entry name" value="Cation/H_exchanger_CPA1"/>
</dbReference>
<dbReference type="OrthoDB" id="776196at2759"/>
<reference evidence="13 14" key="1">
    <citation type="submission" date="2019-01" db="EMBL/GenBank/DDBJ databases">
        <title>Nuclear Genome Assembly of the Microalgal Biofuel strain Nannochloropsis salina CCMP1776.</title>
        <authorList>
            <person name="Hovde B."/>
        </authorList>
    </citation>
    <scope>NUCLEOTIDE SEQUENCE [LARGE SCALE GENOMIC DNA]</scope>
    <source>
        <strain evidence="13 14">CCMP1776</strain>
    </source>
</reference>
<evidence type="ECO:0000256" key="2">
    <source>
        <dbReference type="ARBA" id="ARBA00022448"/>
    </source>
</evidence>
<evidence type="ECO:0000256" key="5">
    <source>
        <dbReference type="ARBA" id="ARBA00022989"/>
    </source>
</evidence>
<dbReference type="PANTHER" id="PTHR10110:SF86">
    <property type="entry name" value="SODIUM_HYDROGEN EXCHANGER 7"/>
    <property type="match status" value="1"/>
</dbReference>
<comment type="caution">
    <text evidence="13">The sequence shown here is derived from an EMBL/GenBank/DDBJ whole genome shotgun (WGS) entry which is preliminary data.</text>
</comment>
<feature type="compositionally biased region" description="Gly residues" evidence="10">
    <location>
        <begin position="704"/>
        <end position="715"/>
    </location>
</feature>
<feature type="transmembrane region" description="Helical" evidence="11">
    <location>
        <begin position="393"/>
        <end position="413"/>
    </location>
</feature>
<comment type="subcellular location">
    <subcellularLocation>
        <location evidence="1">Cell membrane</location>
        <topology evidence="1">Multi-pass membrane protein</topology>
    </subcellularLocation>
</comment>
<evidence type="ECO:0000256" key="1">
    <source>
        <dbReference type="ARBA" id="ARBA00004651"/>
    </source>
</evidence>
<keyword evidence="2" id="KW-0813">Transport</keyword>
<dbReference type="Pfam" id="PF00999">
    <property type="entry name" value="Na_H_Exchanger"/>
    <property type="match status" value="2"/>
</dbReference>
<keyword evidence="5 11" id="KW-1133">Transmembrane helix</keyword>
<evidence type="ECO:0000313" key="13">
    <source>
        <dbReference type="EMBL" id="TFJ82750.1"/>
    </source>
</evidence>
<dbReference type="EMBL" id="SDOX01000095">
    <property type="protein sequence ID" value="TFJ82750.1"/>
    <property type="molecule type" value="Genomic_DNA"/>
</dbReference>
<keyword evidence="4 11" id="KW-0812">Transmembrane</keyword>
<keyword evidence="9" id="KW-0739">Sodium transport</keyword>
<sequence>MRLGVGEDEDDGGNGGVELGLEVPFAFFAILVHIVAGHLLEQWAEKSKHVVLLSEGAIAIGMGAAAGALLRYGVVEEVTEFGPEVFWYAVLPPIILQQASGLKKAAFFQNLFPILVYGVLGTLLTFALLTVSAFYLSRLPWVVTAGCSEGLLDFRKGKEGARREEEEEGTACFQDFSLIKSLLLAAILSASDGVAALKHIQPHHPPPTLQPHHPPPTLQPHHPEAGQTSTADHQHEGLAVAPYPPHSFPSPAPSPPSSSSSRLGALILGENVLNEALSILLFKTALDDYRQPDKGAVDRLTGLRALVLLATAVLIGLLVGLACSRLLYRQPSFRHDPLRQVALLLMCNYLAYGIAESLGLSGTLTLLFCSLTLSHYAPRNLAPAAQAGAAVTFELMSMLAEAFSFVYIGLTLAGLRGRYSLRFSFLLFLALAGIRLLGVFLLTPLLRLWDPRLVLPFREQLAFAVAGMVRGNVCWAQALQVGSTDQEIASTVLVVVLLGLAVFEVLLPLLVRLLGLRGGAGVVRGEEGAEEVLLVEDWAEEEGGDRPGARVQSQPPARAPPSASVAERWNAWVGAAFARLDEGYLQPFFSGPPAGAGTGETGGEEREEKGPCEPREKDRCRPSSGMGASSLEEGPCYPEVGNRPRHRSRKGEQERARLVYGNYEAIQGEDPVGCPAAAGDGASHDGDIEGEWEGRLRRARGPGCEVGGTGSDDSA</sequence>
<protein>
    <recommendedName>
        <fullName evidence="12">Cation/H+ exchanger transmembrane domain-containing protein</fullName>
    </recommendedName>
</protein>
<dbReference type="Proteomes" id="UP000355283">
    <property type="component" value="Unassembled WGS sequence"/>
</dbReference>
<feature type="compositionally biased region" description="Pro residues" evidence="10">
    <location>
        <begin position="242"/>
        <end position="256"/>
    </location>
</feature>
<evidence type="ECO:0000256" key="11">
    <source>
        <dbReference type="SAM" id="Phobius"/>
    </source>
</evidence>
<dbReference type="GO" id="GO:0098719">
    <property type="term" value="P:sodium ion import across plasma membrane"/>
    <property type="evidence" value="ECO:0007669"/>
    <property type="project" value="TreeGrafter"/>
</dbReference>
<feature type="transmembrane region" description="Helical" evidence="11">
    <location>
        <begin position="114"/>
        <end position="136"/>
    </location>
</feature>
<dbReference type="GO" id="GO:0051453">
    <property type="term" value="P:regulation of intracellular pH"/>
    <property type="evidence" value="ECO:0007669"/>
    <property type="project" value="TreeGrafter"/>
</dbReference>
<dbReference type="GO" id="GO:0015385">
    <property type="term" value="F:sodium:proton antiporter activity"/>
    <property type="evidence" value="ECO:0007669"/>
    <property type="project" value="InterPro"/>
</dbReference>
<evidence type="ECO:0000256" key="9">
    <source>
        <dbReference type="ARBA" id="ARBA00023201"/>
    </source>
</evidence>
<feature type="region of interest" description="Disordered" evidence="10">
    <location>
        <begin position="541"/>
        <end position="564"/>
    </location>
</feature>
<gene>
    <name evidence="13" type="ORF">NSK_005943</name>
</gene>
<evidence type="ECO:0000256" key="3">
    <source>
        <dbReference type="ARBA" id="ARBA00022475"/>
    </source>
</evidence>
<feature type="transmembrane region" description="Helical" evidence="11">
    <location>
        <begin position="85"/>
        <end position="102"/>
    </location>
</feature>
<dbReference type="GO" id="GO:0005886">
    <property type="term" value="C:plasma membrane"/>
    <property type="evidence" value="ECO:0007669"/>
    <property type="project" value="TreeGrafter"/>
</dbReference>
<keyword evidence="14" id="KW-1185">Reference proteome</keyword>
<proteinExistence type="predicted"/>
<name>A0A4D9CU76_9STRA</name>
<evidence type="ECO:0000256" key="8">
    <source>
        <dbReference type="ARBA" id="ARBA00023136"/>
    </source>
</evidence>
<keyword evidence="3" id="KW-1003">Cell membrane</keyword>
<evidence type="ECO:0000256" key="4">
    <source>
        <dbReference type="ARBA" id="ARBA00022692"/>
    </source>
</evidence>
<evidence type="ECO:0000313" key="14">
    <source>
        <dbReference type="Proteomes" id="UP000355283"/>
    </source>
</evidence>
<feature type="transmembrane region" description="Helical" evidence="11">
    <location>
        <begin position="425"/>
        <end position="446"/>
    </location>
</feature>
<organism evidence="13 14">
    <name type="scientific">Nannochloropsis salina CCMP1776</name>
    <dbReference type="NCBI Taxonomy" id="1027361"/>
    <lineage>
        <taxon>Eukaryota</taxon>
        <taxon>Sar</taxon>
        <taxon>Stramenopiles</taxon>
        <taxon>Ochrophyta</taxon>
        <taxon>Eustigmatophyceae</taxon>
        <taxon>Eustigmatales</taxon>
        <taxon>Monodopsidaceae</taxon>
        <taxon>Microchloropsis</taxon>
        <taxon>Microchloropsis salina</taxon>
    </lineage>
</organism>
<feature type="transmembrane region" description="Helical" evidence="11">
    <location>
        <begin position="52"/>
        <end position="73"/>
    </location>
</feature>
<evidence type="ECO:0000256" key="10">
    <source>
        <dbReference type="SAM" id="MobiDB-lite"/>
    </source>
</evidence>
<feature type="region of interest" description="Disordered" evidence="10">
    <location>
        <begin position="669"/>
        <end position="715"/>
    </location>
</feature>
<feature type="transmembrane region" description="Helical" evidence="11">
    <location>
        <begin position="488"/>
        <end position="511"/>
    </location>
</feature>
<keyword evidence="8 11" id="KW-0472">Membrane</keyword>
<feature type="transmembrane region" description="Helical" evidence="11">
    <location>
        <begin position="349"/>
        <end position="373"/>
    </location>
</feature>
<feature type="domain" description="Cation/H+ exchanger transmembrane" evidence="12">
    <location>
        <begin position="260"/>
        <end position="510"/>
    </location>
</feature>
<dbReference type="PANTHER" id="PTHR10110">
    <property type="entry name" value="SODIUM/HYDROGEN EXCHANGER"/>
    <property type="match status" value="1"/>
</dbReference>
<dbReference type="InterPro" id="IPR006153">
    <property type="entry name" value="Cation/H_exchanger_TM"/>
</dbReference>
<accession>A0A4D9CU76</accession>
<feature type="compositionally biased region" description="Low complexity" evidence="10">
    <location>
        <begin position="549"/>
        <end position="564"/>
    </location>
</feature>
<dbReference type="AlphaFoldDB" id="A0A4D9CU76"/>
<feature type="transmembrane region" description="Helical" evidence="11">
    <location>
        <begin position="305"/>
        <end position="328"/>
    </location>
</feature>
<feature type="transmembrane region" description="Helical" evidence="11">
    <location>
        <begin position="23"/>
        <end position="40"/>
    </location>
</feature>
<dbReference type="PRINTS" id="PR01084">
    <property type="entry name" value="NAHEXCHNGR"/>
</dbReference>
<feature type="region of interest" description="Disordered" evidence="10">
    <location>
        <begin position="589"/>
        <end position="655"/>
    </location>
</feature>
<keyword evidence="6" id="KW-0915">Sodium</keyword>
<feature type="compositionally biased region" description="Basic and acidic residues" evidence="10">
    <location>
        <begin position="603"/>
        <end position="621"/>
    </location>
</feature>
<evidence type="ECO:0000256" key="7">
    <source>
        <dbReference type="ARBA" id="ARBA00023065"/>
    </source>
</evidence>
<keyword evidence="7" id="KW-0406">Ion transport</keyword>
<dbReference type="InterPro" id="IPR004709">
    <property type="entry name" value="NaH_exchanger"/>
</dbReference>
<feature type="region of interest" description="Disordered" evidence="10">
    <location>
        <begin position="199"/>
        <end position="260"/>
    </location>
</feature>
<dbReference type="GO" id="GO:0015386">
    <property type="term" value="F:potassium:proton antiporter activity"/>
    <property type="evidence" value="ECO:0007669"/>
    <property type="project" value="TreeGrafter"/>
</dbReference>
<feature type="compositionally biased region" description="Pro residues" evidence="10">
    <location>
        <begin position="203"/>
        <end position="218"/>
    </location>
</feature>
<feature type="compositionally biased region" description="Basic and acidic residues" evidence="10">
    <location>
        <begin position="682"/>
        <end position="696"/>
    </location>
</feature>
<evidence type="ECO:0000256" key="6">
    <source>
        <dbReference type="ARBA" id="ARBA00023053"/>
    </source>
</evidence>
<feature type="domain" description="Cation/H+ exchanger transmembrane" evidence="12">
    <location>
        <begin position="65"/>
        <end position="198"/>
    </location>
</feature>